<dbReference type="Proteomes" id="UP000504612">
    <property type="component" value="Unplaced"/>
</dbReference>
<feature type="domain" description="Glycoside hydrolase family 31 TIM barrel" evidence="3">
    <location>
        <begin position="19"/>
        <end position="105"/>
    </location>
</feature>
<proteinExistence type="inferred from homology"/>
<dbReference type="GO" id="GO:0005975">
    <property type="term" value="P:carbohydrate metabolic process"/>
    <property type="evidence" value="ECO:0007669"/>
    <property type="project" value="InterPro"/>
</dbReference>
<dbReference type="GO" id="GO:0004558">
    <property type="term" value="F:alpha-1,4-glucosidase activity"/>
    <property type="evidence" value="ECO:0007669"/>
    <property type="project" value="TreeGrafter"/>
</dbReference>
<dbReference type="SUPFAM" id="SSF51445">
    <property type="entry name" value="(Trans)glycosidases"/>
    <property type="match status" value="1"/>
</dbReference>
<dbReference type="PANTHER" id="PTHR22762:SF133">
    <property type="entry name" value="P-TYPE DOMAIN-CONTAINING PROTEIN"/>
    <property type="match status" value="1"/>
</dbReference>
<evidence type="ECO:0000259" key="3">
    <source>
        <dbReference type="Pfam" id="PF01055"/>
    </source>
</evidence>
<protein>
    <submittedName>
        <fullName evidence="5">Maltase-glucoamylase, intestinal-like</fullName>
    </submittedName>
</protein>
<evidence type="ECO:0000313" key="4">
    <source>
        <dbReference type="Proteomes" id="UP000504612"/>
    </source>
</evidence>
<feature type="non-terminal residue" evidence="5">
    <location>
        <position position="113"/>
    </location>
</feature>
<name>A0A6J1WA99_9SAUR</name>
<accession>A0A6J1WA99</accession>
<evidence type="ECO:0000256" key="2">
    <source>
        <dbReference type="RuleBase" id="RU361185"/>
    </source>
</evidence>
<dbReference type="InterPro" id="IPR000322">
    <property type="entry name" value="Glyco_hydro_31_TIM"/>
</dbReference>
<dbReference type="RefSeq" id="XP_026549369.1">
    <property type="nucleotide sequence ID" value="XM_026693584.1"/>
</dbReference>
<comment type="similarity">
    <text evidence="1 2">Belongs to the glycosyl hydrolase 31 family.</text>
</comment>
<dbReference type="Gene3D" id="3.20.20.80">
    <property type="entry name" value="Glycosidases"/>
    <property type="match status" value="1"/>
</dbReference>
<keyword evidence="2" id="KW-0378">Hydrolase</keyword>
<evidence type="ECO:0000313" key="5">
    <source>
        <dbReference type="RefSeq" id="XP_026549369.1"/>
    </source>
</evidence>
<dbReference type="InterPro" id="IPR017853">
    <property type="entry name" value="GH"/>
</dbReference>
<dbReference type="GeneID" id="113431240"/>
<organism evidence="4 5">
    <name type="scientific">Notechis scutatus</name>
    <name type="common">mainland tiger snake</name>
    <dbReference type="NCBI Taxonomy" id="8663"/>
    <lineage>
        <taxon>Eukaryota</taxon>
        <taxon>Metazoa</taxon>
        <taxon>Chordata</taxon>
        <taxon>Craniata</taxon>
        <taxon>Vertebrata</taxon>
        <taxon>Euteleostomi</taxon>
        <taxon>Lepidosauria</taxon>
        <taxon>Squamata</taxon>
        <taxon>Bifurcata</taxon>
        <taxon>Unidentata</taxon>
        <taxon>Episquamata</taxon>
        <taxon>Toxicofera</taxon>
        <taxon>Serpentes</taxon>
        <taxon>Colubroidea</taxon>
        <taxon>Elapidae</taxon>
        <taxon>Hydrophiinae</taxon>
        <taxon>Notechis</taxon>
    </lineage>
</organism>
<dbReference type="KEGG" id="nss:113431240"/>
<dbReference type="AlphaFoldDB" id="A0A6J1WA99"/>
<reference evidence="5" key="1">
    <citation type="submission" date="2025-08" db="UniProtKB">
        <authorList>
            <consortium name="RefSeq"/>
        </authorList>
    </citation>
    <scope>IDENTIFICATION</scope>
</reference>
<dbReference type="PANTHER" id="PTHR22762">
    <property type="entry name" value="ALPHA-GLUCOSIDASE"/>
    <property type="match status" value="1"/>
</dbReference>
<evidence type="ECO:0000256" key="1">
    <source>
        <dbReference type="ARBA" id="ARBA00007806"/>
    </source>
</evidence>
<sequence length="113" mass="12820">MIHLKCWFLPVIRALHSVTGERGIVISRSTFPSSGKWAGHWLGDNISKWDQLYKSIIGMMEFSLFGISYTGADICGFNDNTTYDMCARWMQLGAFYPYSRNHNGIGFVVSVEN</sequence>
<keyword evidence="4" id="KW-1185">Reference proteome</keyword>
<gene>
    <name evidence="5" type="primary">LOC113431240</name>
</gene>
<dbReference type="Pfam" id="PF01055">
    <property type="entry name" value="Glyco_hydro_31_2nd"/>
    <property type="match status" value="1"/>
</dbReference>
<keyword evidence="2" id="KW-0326">Glycosidase</keyword>